<keyword evidence="2" id="KW-0812">Transmembrane</keyword>
<gene>
    <name evidence="6" type="primary">LOC113098331</name>
</gene>
<dbReference type="GO" id="GO:0070374">
    <property type="term" value="P:positive regulation of ERK1 and ERK2 cascade"/>
    <property type="evidence" value="ECO:0007669"/>
    <property type="project" value="TreeGrafter"/>
</dbReference>
<dbReference type="SUPFAM" id="SSF48726">
    <property type="entry name" value="Immunoglobulin"/>
    <property type="match status" value="1"/>
</dbReference>
<evidence type="ECO:0000313" key="5">
    <source>
        <dbReference type="Proteomes" id="UP000515129"/>
    </source>
</evidence>
<dbReference type="AlphaFoldDB" id="A0A6P6PEQ1"/>
<evidence type="ECO:0000259" key="4">
    <source>
        <dbReference type="PROSITE" id="PS50835"/>
    </source>
</evidence>
<dbReference type="PROSITE" id="PS50835">
    <property type="entry name" value="IG_LIKE"/>
    <property type="match status" value="2"/>
</dbReference>
<dbReference type="GO" id="GO:0009897">
    <property type="term" value="C:external side of plasma membrane"/>
    <property type="evidence" value="ECO:0007669"/>
    <property type="project" value="TreeGrafter"/>
</dbReference>
<feature type="domain" description="Ig-like" evidence="4">
    <location>
        <begin position="31"/>
        <end position="110"/>
    </location>
</feature>
<keyword evidence="2" id="KW-0472">Membrane</keyword>
<keyword evidence="3" id="KW-0732">Signal</keyword>
<dbReference type="RefSeq" id="XP_026119144.1">
    <property type="nucleotide sequence ID" value="XM_026263359.1"/>
</dbReference>
<feature type="transmembrane region" description="Helical" evidence="2">
    <location>
        <begin position="263"/>
        <end position="283"/>
    </location>
</feature>
<feature type="signal peptide" evidence="3">
    <location>
        <begin position="1"/>
        <end position="23"/>
    </location>
</feature>
<dbReference type="OrthoDB" id="8869347at2759"/>
<sequence>MSECHLCLLGLIALSSLLTGVSGEDDVHVFISSGEDVCLPCNNALHDALHDCNSTTWNYNRGSQSGTVELIGLGKERKGTERHERLSLGSDCSLNIRNISTEDYGYYTCQQWTGVNGPQIGPDARVYLHVLHVSSSQTQISSGLSVTLSCRLYLYDRVSCDFSGRSGEIHLFWVNQAGVKLNISDSRYQISSSSDPCIISQNTTLLNEDHNREWRCEVTQRDKVKTSVTITVKISDQAQTTTPVPNSQDPSTTNTPETSTHTVIVIVIIVKFAVFAAPTVILLQIICARRAGRICSSQKK</sequence>
<proteinExistence type="predicted"/>
<dbReference type="InterPro" id="IPR007110">
    <property type="entry name" value="Ig-like_dom"/>
</dbReference>
<dbReference type="Proteomes" id="UP000515129">
    <property type="component" value="Unplaced"/>
</dbReference>
<dbReference type="GO" id="GO:0035723">
    <property type="term" value="P:interleukin-15-mediated signaling pathway"/>
    <property type="evidence" value="ECO:0007669"/>
    <property type="project" value="TreeGrafter"/>
</dbReference>
<dbReference type="InterPro" id="IPR003599">
    <property type="entry name" value="Ig_sub"/>
</dbReference>
<dbReference type="KEGG" id="caua:113098331"/>
<dbReference type="GO" id="GO:0042289">
    <property type="term" value="F:MHC class II protein binding"/>
    <property type="evidence" value="ECO:0007669"/>
    <property type="project" value="TreeGrafter"/>
</dbReference>
<dbReference type="GO" id="GO:1990782">
    <property type="term" value="F:protein tyrosine kinase binding"/>
    <property type="evidence" value="ECO:0007669"/>
    <property type="project" value="TreeGrafter"/>
</dbReference>
<organism evidence="5 6">
    <name type="scientific">Carassius auratus</name>
    <name type="common">Goldfish</name>
    <dbReference type="NCBI Taxonomy" id="7957"/>
    <lineage>
        <taxon>Eukaryota</taxon>
        <taxon>Metazoa</taxon>
        <taxon>Chordata</taxon>
        <taxon>Craniata</taxon>
        <taxon>Vertebrata</taxon>
        <taxon>Euteleostomi</taxon>
        <taxon>Actinopterygii</taxon>
        <taxon>Neopterygii</taxon>
        <taxon>Teleostei</taxon>
        <taxon>Ostariophysi</taxon>
        <taxon>Cypriniformes</taxon>
        <taxon>Cyprinidae</taxon>
        <taxon>Cyprininae</taxon>
        <taxon>Carassius</taxon>
    </lineage>
</organism>
<reference evidence="6" key="1">
    <citation type="submission" date="2025-08" db="UniProtKB">
        <authorList>
            <consortium name="RefSeq"/>
        </authorList>
    </citation>
    <scope>IDENTIFICATION</scope>
    <source>
        <strain evidence="6">Wakin</strain>
        <tissue evidence="6">Muscle</tissue>
    </source>
</reference>
<feature type="chain" id="PRO_5027604895" evidence="3">
    <location>
        <begin position="24"/>
        <end position="300"/>
    </location>
</feature>
<evidence type="ECO:0000256" key="1">
    <source>
        <dbReference type="SAM" id="MobiDB-lite"/>
    </source>
</evidence>
<dbReference type="PANTHER" id="PTHR11422:SF5">
    <property type="entry name" value="DIVERSE IMMUNOGLOBULIN DOMAIN-CONTAINING PROTEIN 1.1 ISOFORM X1-RELATED"/>
    <property type="match status" value="1"/>
</dbReference>
<feature type="region of interest" description="Disordered" evidence="1">
    <location>
        <begin position="237"/>
        <end position="257"/>
    </location>
</feature>
<accession>A0A6P6PEQ1</accession>
<evidence type="ECO:0000256" key="2">
    <source>
        <dbReference type="SAM" id="Phobius"/>
    </source>
</evidence>
<dbReference type="GO" id="GO:0042110">
    <property type="term" value="P:T cell activation"/>
    <property type="evidence" value="ECO:0007669"/>
    <property type="project" value="TreeGrafter"/>
</dbReference>
<evidence type="ECO:0000256" key="3">
    <source>
        <dbReference type="SAM" id="SignalP"/>
    </source>
</evidence>
<feature type="domain" description="Ig-like" evidence="4">
    <location>
        <begin position="122"/>
        <end position="231"/>
    </location>
</feature>
<dbReference type="InterPro" id="IPR036179">
    <property type="entry name" value="Ig-like_dom_sf"/>
</dbReference>
<evidence type="ECO:0000313" key="6">
    <source>
        <dbReference type="RefSeq" id="XP_026119144.1"/>
    </source>
</evidence>
<name>A0A6P6PEQ1_CARAU</name>
<protein>
    <submittedName>
        <fullName evidence="6">Uncharacterized protein LOC113098331</fullName>
    </submittedName>
</protein>
<dbReference type="InterPro" id="IPR013106">
    <property type="entry name" value="Ig_V-set"/>
</dbReference>
<dbReference type="Pfam" id="PF07686">
    <property type="entry name" value="V-set"/>
    <property type="match status" value="1"/>
</dbReference>
<dbReference type="GO" id="GO:0045121">
    <property type="term" value="C:membrane raft"/>
    <property type="evidence" value="ECO:0007669"/>
    <property type="project" value="TreeGrafter"/>
</dbReference>
<keyword evidence="2" id="KW-1133">Transmembrane helix</keyword>
<dbReference type="PANTHER" id="PTHR11422">
    <property type="entry name" value="T-CELL SURFACE GLYCOPROTEIN CD4"/>
    <property type="match status" value="1"/>
</dbReference>
<feature type="compositionally biased region" description="Polar residues" evidence="1">
    <location>
        <begin position="237"/>
        <end position="249"/>
    </location>
</feature>
<dbReference type="InterPro" id="IPR013783">
    <property type="entry name" value="Ig-like_fold"/>
</dbReference>
<dbReference type="SMART" id="SM00409">
    <property type="entry name" value="IG"/>
    <property type="match status" value="2"/>
</dbReference>
<dbReference type="GeneID" id="113098331"/>
<dbReference type="Gene3D" id="2.60.40.10">
    <property type="entry name" value="Immunoglobulins"/>
    <property type="match status" value="1"/>
</dbReference>
<keyword evidence="5" id="KW-1185">Reference proteome</keyword>